<gene>
    <name evidence="8" type="ORF">MENT_LOCUS21085</name>
</gene>
<dbReference type="PROSITE" id="PS50102">
    <property type="entry name" value="RRM"/>
    <property type="match status" value="1"/>
</dbReference>
<dbReference type="GO" id="GO:0003723">
    <property type="term" value="F:RNA binding"/>
    <property type="evidence" value="ECO:0007669"/>
    <property type="project" value="UniProtKB-UniRule"/>
</dbReference>
<keyword evidence="6" id="KW-1133">Transmembrane helix</keyword>
<dbReference type="Gene3D" id="3.30.70.330">
    <property type="match status" value="1"/>
</dbReference>
<keyword evidence="3" id="KW-0539">Nucleus</keyword>
<evidence type="ECO:0000256" key="1">
    <source>
        <dbReference type="ARBA" id="ARBA00004123"/>
    </source>
</evidence>
<dbReference type="InterPro" id="IPR035979">
    <property type="entry name" value="RBD_domain_sf"/>
</dbReference>
<dbReference type="OrthoDB" id="1099063at2759"/>
<evidence type="ECO:0000256" key="2">
    <source>
        <dbReference type="ARBA" id="ARBA00022884"/>
    </source>
</evidence>
<sequence>MTMSRVYIGNLSSRVTDRELEHFFRGFGKIRDVMLKNGFGFVEFDDYRDAEDAVYELNGRELCGHRVVVEISHRSQQQQQYRSGMRSRDGRVNGRFPPPRETRHRMRVTNLSTRFSWQVKLEWRLLNPQSLSLALACQKTWLTEFSHFALPFLHSNLSHERAVLLFLCPFCWPSLACICFWKNKNKNNLAFA</sequence>
<evidence type="ECO:0000256" key="5">
    <source>
        <dbReference type="SAM" id="MobiDB-lite"/>
    </source>
</evidence>
<evidence type="ECO:0000256" key="6">
    <source>
        <dbReference type="SAM" id="Phobius"/>
    </source>
</evidence>
<dbReference type="CDD" id="cd12337">
    <property type="entry name" value="RRM1_SRSF4_like"/>
    <property type="match status" value="1"/>
</dbReference>
<dbReference type="Pfam" id="PF00076">
    <property type="entry name" value="RRM_1"/>
    <property type="match status" value="1"/>
</dbReference>
<feature type="transmembrane region" description="Helical" evidence="6">
    <location>
        <begin position="162"/>
        <end position="181"/>
    </location>
</feature>
<name>A0A6V7V5K7_MELEN</name>
<comment type="subcellular location">
    <subcellularLocation>
        <location evidence="1">Nucleus</location>
    </subcellularLocation>
</comment>
<dbReference type="SUPFAM" id="SSF54928">
    <property type="entry name" value="RNA-binding domain, RBD"/>
    <property type="match status" value="1"/>
</dbReference>
<evidence type="ECO:0000313" key="8">
    <source>
        <dbReference type="EMBL" id="CAD2169733.1"/>
    </source>
</evidence>
<dbReference type="InterPro" id="IPR012677">
    <property type="entry name" value="Nucleotide-bd_a/b_plait_sf"/>
</dbReference>
<organism evidence="8 9">
    <name type="scientific">Meloidogyne enterolobii</name>
    <name type="common">Root-knot nematode worm</name>
    <name type="synonym">Meloidogyne mayaguensis</name>
    <dbReference type="NCBI Taxonomy" id="390850"/>
    <lineage>
        <taxon>Eukaryota</taxon>
        <taxon>Metazoa</taxon>
        <taxon>Ecdysozoa</taxon>
        <taxon>Nematoda</taxon>
        <taxon>Chromadorea</taxon>
        <taxon>Rhabditida</taxon>
        <taxon>Tylenchina</taxon>
        <taxon>Tylenchomorpha</taxon>
        <taxon>Tylenchoidea</taxon>
        <taxon>Meloidogynidae</taxon>
        <taxon>Meloidogyninae</taxon>
        <taxon>Meloidogyne</taxon>
    </lineage>
</organism>
<dbReference type="EMBL" id="CAJEWN010000157">
    <property type="protein sequence ID" value="CAD2169733.1"/>
    <property type="molecule type" value="Genomic_DNA"/>
</dbReference>
<feature type="region of interest" description="Disordered" evidence="5">
    <location>
        <begin position="79"/>
        <end position="99"/>
    </location>
</feature>
<reference evidence="8 9" key="1">
    <citation type="submission" date="2020-08" db="EMBL/GenBank/DDBJ databases">
        <authorList>
            <person name="Koutsovoulos G."/>
            <person name="Danchin GJ E."/>
        </authorList>
    </citation>
    <scope>NUCLEOTIDE SEQUENCE [LARGE SCALE GENOMIC DNA]</scope>
</reference>
<dbReference type="AlphaFoldDB" id="A0A6V7V5K7"/>
<keyword evidence="2 4" id="KW-0694">RNA-binding</keyword>
<feature type="domain" description="RRM" evidence="7">
    <location>
        <begin position="4"/>
        <end position="74"/>
    </location>
</feature>
<keyword evidence="6" id="KW-0472">Membrane</keyword>
<comment type="caution">
    <text evidence="8">The sequence shown here is derived from an EMBL/GenBank/DDBJ whole genome shotgun (WGS) entry which is preliminary data.</text>
</comment>
<keyword evidence="6" id="KW-0812">Transmembrane</keyword>
<protein>
    <recommendedName>
        <fullName evidence="7">RRM domain-containing protein</fullName>
    </recommendedName>
</protein>
<dbReference type="SMART" id="SM00360">
    <property type="entry name" value="RRM"/>
    <property type="match status" value="1"/>
</dbReference>
<accession>A0A6V7V5K7</accession>
<evidence type="ECO:0000259" key="7">
    <source>
        <dbReference type="PROSITE" id="PS50102"/>
    </source>
</evidence>
<dbReference type="GO" id="GO:0005634">
    <property type="term" value="C:nucleus"/>
    <property type="evidence" value="ECO:0007669"/>
    <property type="project" value="UniProtKB-SubCell"/>
</dbReference>
<dbReference type="PANTHER" id="PTHR48038:SF3">
    <property type="entry name" value="SPLICING FACTOR, ARGININE_SERINE-RICH 1-RELATED"/>
    <property type="match status" value="1"/>
</dbReference>
<dbReference type="InterPro" id="IPR000504">
    <property type="entry name" value="RRM_dom"/>
</dbReference>
<dbReference type="PANTHER" id="PTHR48038">
    <property type="entry name" value="RIBONUCLEOPROTEIN RB97D"/>
    <property type="match status" value="1"/>
</dbReference>
<evidence type="ECO:0000256" key="3">
    <source>
        <dbReference type="ARBA" id="ARBA00023242"/>
    </source>
</evidence>
<proteinExistence type="predicted"/>
<evidence type="ECO:0000313" key="9">
    <source>
        <dbReference type="Proteomes" id="UP000580250"/>
    </source>
</evidence>
<evidence type="ECO:0000256" key="4">
    <source>
        <dbReference type="PROSITE-ProRule" id="PRU00176"/>
    </source>
</evidence>
<dbReference type="Proteomes" id="UP000580250">
    <property type="component" value="Unassembled WGS sequence"/>
</dbReference>